<evidence type="ECO:0000256" key="1">
    <source>
        <dbReference type="SAM" id="Phobius"/>
    </source>
</evidence>
<keyword evidence="1" id="KW-1133">Transmembrane helix</keyword>
<proteinExistence type="predicted"/>
<name>A0ABU8YZN8_9CYAN</name>
<feature type="transmembrane region" description="Helical" evidence="1">
    <location>
        <begin position="82"/>
        <end position="103"/>
    </location>
</feature>
<evidence type="ECO:0000313" key="3">
    <source>
        <dbReference type="Proteomes" id="UP001384579"/>
    </source>
</evidence>
<reference evidence="2 3" key="1">
    <citation type="journal article" date="2020" name="Harmful Algae">
        <title>Molecular and morphological characterization of a novel dihydroanatoxin-a producing Microcoleus species (cyanobacteria) from the Russian River, California, USA.</title>
        <authorList>
            <person name="Conklin K.Y."/>
            <person name="Stancheva R."/>
            <person name="Otten T.G."/>
            <person name="Fadness R."/>
            <person name="Boyer G.L."/>
            <person name="Read B."/>
            <person name="Zhang X."/>
            <person name="Sheath R.G."/>
        </authorList>
    </citation>
    <scope>NUCLEOTIDE SEQUENCE [LARGE SCALE GENOMIC DNA]</scope>
    <source>
        <strain evidence="2 3">PTRS2</strain>
    </source>
</reference>
<keyword evidence="1" id="KW-0812">Transmembrane</keyword>
<protein>
    <submittedName>
        <fullName evidence="2">Uncharacterized protein</fullName>
    </submittedName>
</protein>
<comment type="caution">
    <text evidence="2">The sequence shown here is derived from an EMBL/GenBank/DDBJ whole genome shotgun (WGS) entry which is preliminary data.</text>
</comment>
<evidence type="ECO:0000313" key="2">
    <source>
        <dbReference type="EMBL" id="MEK0189707.1"/>
    </source>
</evidence>
<gene>
    <name evidence="2" type="ORF">WMG39_33410</name>
</gene>
<dbReference type="Proteomes" id="UP001384579">
    <property type="component" value="Unassembled WGS sequence"/>
</dbReference>
<keyword evidence="3" id="KW-1185">Reference proteome</keyword>
<accession>A0ABU8YZN8</accession>
<dbReference type="EMBL" id="JBBLXS010001538">
    <property type="protein sequence ID" value="MEK0189707.1"/>
    <property type="molecule type" value="Genomic_DNA"/>
</dbReference>
<feature type="non-terminal residue" evidence="2">
    <location>
        <position position="106"/>
    </location>
</feature>
<sequence>MSNQPLASRRRIESLKDIAYACNLTNEQARTFGKLSKTSTWEALLQSHNLEYETKPEISDNIVATVSQENSHQINFFEWVDFGQLITLTFAGVGLFVLLMTLWPRT</sequence>
<keyword evidence="1" id="KW-0472">Membrane</keyword>
<organism evidence="2 3">
    <name type="scientific">Microcoleus anatoxicus PTRS2</name>
    <dbReference type="NCBI Taxonomy" id="2705321"/>
    <lineage>
        <taxon>Bacteria</taxon>
        <taxon>Bacillati</taxon>
        <taxon>Cyanobacteriota</taxon>
        <taxon>Cyanophyceae</taxon>
        <taxon>Oscillatoriophycideae</taxon>
        <taxon>Oscillatoriales</taxon>
        <taxon>Microcoleaceae</taxon>
        <taxon>Microcoleus</taxon>
        <taxon>Microcoleus anatoxicus</taxon>
    </lineage>
</organism>